<dbReference type="RefSeq" id="WP_121852521.1">
    <property type="nucleotide sequence ID" value="NZ_CP037952.1"/>
</dbReference>
<dbReference type="NCBIfam" id="NF040697">
    <property type="entry name" value="VPA1267_fam"/>
    <property type="match status" value="1"/>
</dbReference>
<comment type="caution">
    <text evidence="2">The sequence shown here is derived from an EMBL/GenBank/DDBJ whole genome shotgun (WGS) entry which is preliminary data.</text>
</comment>
<dbReference type="AlphaFoldDB" id="A0A3A6U3C9"/>
<evidence type="ECO:0000313" key="3">
    <source>
        <dbReference type="Proteomes" id="UP000273022"/>
    </source>
</evidence>
<reference evidence="2 3" key="1">
    <citation type="submission" date="2018-09" db="EMBL/GenBank/DDBJ databases">
        <title>Phylogeny of the Shewanellaceae, and recommendation for two new genera, Pseudoshewanella and Parashewanella.</title>
        <authorList>
            <person name="Wang G."/>
        </authorList>
    </citation>
    <scope>NUCLEOTIDE SEQUENCE [LARGE SCALE GENOMIC DNA]</scope>
    <source>
        <strain evidence="2 3">KCTC 22492</strain>
    </source>
</reference>
<dbReference type="EMBL" id="QYYH01000020">
    <property type="protein sequence ID" value="RJY18545.1"/>
    <property type="molecule type" value="Genomic_DNA"/>
</dbReference>
<keyword evidence="3" id="KW-1185">Reference proteome</keyword>
<protein>
    <submittedName>
        <fullName evidence="2">Uncharacterized protein</fullName>
    </submittedName>
</protein>
<dbReference type="Proteomes" id="UP000273022">
    <property type="component" value="Unassembled WGS sequence"/>
</dbReference>
<proteinExistence type="predicted"/>
<accession>A0A3A6U3C9</accession>
<name>A0A3A6U3C9_9GAMM</name>
<gene>
    <name evidence="2" type="ORF">D5R81_04855</name>
</gene>
<evidence type="ECO:0000313" key="2">
    <source>
        <dbReference type="EMBL" id="RJY18545.1"/>
    </source>
</evidence>
<organism evidence="2 3">
    <name type="scientific">Parashewanella spongiae</name>
    <dbReference type="NCBI Taxonomy" id="342950"/>
    <lineage>
        <taxon>Bacteria</taxon>
        <taxon>Pseudomonadati</taxon>
        <taxon>Pseudomonadota</taxon>
        <taxon>Gammaproteobacteria</taxon>
        <taxon>Alteromonadales</taxon>
        <taxon>Shewanellaceae</taxon>
        <taxon>Parashewanella</taxon>
    </lineage>
</organism>
<dbReference type="InterPro" id="IPR049841">
    <property type="entry name" value="VPA1267-like"/>
</dbReference>
<sequence length="138" mass="15494">MSQQNNIDKFLAWKASISKEDLTQMVYRGRLNRSIICKEAGIGRTAFKTNSQLIQLIDEFEDYLSHQGVLGNKTKSPKGSVADVDRNIFPIRDLSAAKIAQLERVNGKLTQQVLELKAELSKLQELKEVVSEMGLLSD</sequence>
<keyword evidence="1" id="KW-0175">Coiled coil</keyword>
<evidence type="ECO:0000256" key="1">
    <source>
        <dbReference type="SAM" id="Coils"/>
    </source>
</evidence>
<feature type="coiled-coil region" evidence="1">
    <location>
        <begin position="99"/>
        <end position="133"/>
    </location>
</feature>